<evidence type="ECO:0000256" key="1">
    <source>
        <dbReference type="SAM" id="SignalP"/>
    </source>
</evidence>
<organism evidence="2 3">
    <name type="scientific">Aromatoleum petrolei</name>
    <dbReference type="NCBI Taxonomy" id="76116"/>
    <lineage>
        <taxon>Bacteria</taxon>
        <taxon>Pseudomonadati</taxon>
        <taxon>Pseudomonadota</taxon>
        <taxon>Betaproteobacteria</taxon>
        <taxon>Rhodocyclales</taxon>
        <taxon>Rhodocyclaceae</taxon>
        <taxon>Aromatoleum</taxon>
    </lineage>
</organism>
<reference evidence="2 3" key="1">
    <citation type="submission" date="2019-12" db="EMBL/GenBank/DDBJ databases">
        <title>Comparative genomics gives insights into the taxonomy of the Azoarcus-Aromatoleum group and reveals separate origins of nif in the plant-associated Azoarcus and non-plant-associated Aromatoleum sub-groups.</title>
        <authorList>
            <person name="Lafos M."/>
            <person name="Maluk M."/>
            <person name="Batista M."/>
            <person name="Junghare M."/>
            <person name="Carmona M."/>
            <person name="Faoro H."/>
            <person name="Cruz L.M."/>
            <person name="Battistoni F."/>
            <person name="De Souza E."/>
            <person name="Pedrosa F."/>
            <person name="Chen W.-M."/>
            <person name="Poole P.S."/>
            <person name="Dixon R.A."/>
            <person name="James E.K."/>
        </authorList>
    </citation>
    <scope>NUCLEOTIDE SEQUENCE [LARGE SCALE GENOMIC DNA]</scope>
    <source>
        <strain evidence="2 3">ToN1</strain>
    </source>
</reference>
<keyword evidence="1" id="KW-0732">Signal</keyword>
<proteinExistence type="predicted"/>
<sequence length="119" mass="12724">MKIRQISLLVAGCAALLAAPAGAATFESGSDAAFNRMVEALMAGNADTGSGWFNYYVERLNQDIALRQGTEPYGAAGPNGPLSGFEGYISGFRMPDTGSRWFNDYVDAINHVIQDKQAQ</sequence>
<accession>A0ABX1MUS1</accession>
<gene>
    <name evidence="2" type="ORF">GPA26_21190</name>
</gene>
<feature type="chain" id="PRO_5047072292" description="Lipoprotein" evidence="1">
    <location>
        <begin position="24"/>
        <end position="119"/>
    </location>
</feature>
<comment type="caution">
    <text evidence="2">The sequence shown here is derived from an EMBL/GenBank/DDBJ whole genome shotgun (WGS) entry which is preliminary data.</text>
</comment>
<evidence type="ECO:0000313" key="2">
    <source>
        <dbReference type="EMBL" id="NMF90981.1"/>
    </source>
</evidence>
<evidence type="ECO:0008006" key="4">
    <source>
        <dbReference type="Google" id="ProtNLM"/>
    </source>
</evidence>
<dbReference type="RefSeq" id="WP_169208311.1">
    <property type="nucleotide sequence ID" value="NZ_CP059560.1"/>
</dbReference>
<keyword evidence="3" id="KW-1185">Reference proteome</keyword>
<feature type="signal peptide" evidence="1">
    <location>
        <begin position="1"/>
        <end position="23"/>
    </location>
</feature>
<dbReference type="Proteomes" id="UP000652074">
    <property type="component" value="Unassembled WGS sequence"/>
</dbReference>
<protein>
    <recommendedName>
        <fullName evidence="4">Lipoprotein</fullName>
    </recommendedName>
</protein>
<dbReference type="EMBL" id="WTVR01000060">
    <property type="protein sequence ID" value="NMF90981.1"/>
    <property type="molecule type" value="Genomic_DNA"/>
</dbReference>
<evidence type="ECO:0000313" key="3">
    <source>
        <dbReference type="Proteomes" id="UP000652074"/>
    </source>
</evidence>
<name>A0ABX1MUS1_9RHOO</name>